<protein>
    <submittedName>
        <fullName evidence="2">Uncharacterized protein</fullName>
    </submittedName>
</protein>
<gene>
    <name evidence="2" type="ORF">PXEA_LOCUS22066</name>
</gene>
<feature type="region of interest" description="Disordered" evidence="1">
    <location>
        <begin position="1"/>
        <end position="51"/>
    </location>
</feature>
<evidence type="ECO:0000256" key="1">
    <source>
        <dbReference type="SAM" id="MobiDB-lite"/>
    </source>
</evidence>
<organism evidence="2 3">
    <name type="scientific">Protopolystoma xenopodis</name>
    <dbReference type="NCBI Taxonomy" id="117903"/>
    <lineage>
        <taxon>Eukaryota</taxon>
        <taxon>Metazoa</taxon>
        <taxon>Spiralia</taxon>
        <taxon>Lophotrochozoa</taxon>
        <taxon>Platyhelminthes</taxon>
        <taxon>Monogenea</taxon>
        <taxon>Polyopisthocotylea</taxon>
        <taxon>Polystomatidea</taxon>
        <taxon>Polystomatidae</taxon>
        <taxon>Protopolystoma</taxon>
    </lineage>
</organism>
<reference evidence="2" key="1">
    <citation type="submission" date="2018-11" db="EMBL/GenBank/DDBJ databases">
        <authorList>
            <consortium name="Pathogen Informatics"/>
        </authorList>
    </citation>
    <scope>NUCLEOTIDE SEQUENCE</scope>
</reference>
<accession>A0A3S5FF02</accession>
<dbReference type="Proteomes" id="UP000784294">
    <property type="component" value="Unassembled WGS sequence"/>
</dbReference>
<evidence type="ECO:0000313" key="3">
    <source>
        <dbReference type="Proteomes" id="UP000784294"/>
    </source>
</evidence>
<dbReference type="AlphaFoldDB" id="A0A3S5FF02"/>
<name>A0A3S5FF02_9PLAT</name>
<sequence>MEAIFSKTRRTTTVPRQNSSTACPRDRIDYPRSPYKTSKQSLPRQRRQKQKPMKWVLILATVTEYRRAC</sequence>
<comment type="caution">
    <text evidence="2">The sequence shown here is derived from an EMBL/GenBank/DDBJ whole genome shotgun (WGS) entry which is preliminary data.</text>
</comment>
<feature type="compositionally biased region" description="Polar residues" evidence="1">
    <location>
        <begin position="11"/>
        <end position="22"/>
    </location>
</feature>
<dbReference type="EMBL" id="CAAALY010096476">
    <property type="protein sequence ID" value="VEL28626.1"/>
    <property type="molecule type" value="Genomic_DNA"/>
</dbReference>
<keyword evidence="3" id="KW-1185">Reference proteome</keyword>
<evidence type="ECO:0000313" key="2">
    <source>
        <dbReference type="EMBL" id="VEL28626.1"/>
    </source>
</evidence>
<proteinExistence type="predicted"/>